<dbReference type="AlphaFoldDB" id="A0A3G7U602"/>
<gene>
    <name evidence="1" type="ORF">C4K03_1797</name>
</gene>
<evidence type="ECO:0000313" key="2">
    <source>
        <dbReference type="Proteomes" id="UP000268696"/>
    </source>
</evidence>
<dbReference type="EMBL" id="CP027754">
    <property type="protein sequence ID" value="AZE53966.1"/>
    <property type="molecule type" value="Genomic_DNA"/>
</dbReference>
<accession>A0A3G7U602</accession>
<dbReference type="Proteomes" id="UP000268696">
    <property type="component" value="Chromosome"/>
</dbReference>
<proteinExistence type="predicted"/>
<organism evidence="1 2">
    <name type="scientific">Pseudomonas synxantha</name>
    <dbReference type="NCBI Taxonomy" id="47883"/>
    <lineage>
        <taxon>Bacteria</taxon>
        <taxon>Pseudomonadati</taxon>
        <taxon>Pseudomonadota</taxon>
        <taxon>Gammaproteobacteria</taxon>
        <taxon>Pseudomonadales</taxon>
        <taxon>Pseudomonadaceae</taxon>
        <taxon>Pseudomonas</taxon>
    </lineage>
</organism>
<reference evidence="1 2" key="1">
    <citation type="submission" date="2018-03" db="EMBL/GenBank/DDBJ databases">
        <title>Diversity of phytobeneficial traits revealed by whole-genome analysis of worldwide-isolated phenazine-producing Pseudomonas spp.</title>
        <authorList>
            <person name="Biessy A."/>
            <person name="Novinscak A."/>
            <person name="Blom J."/>
            <person name="Leger G."/>
            <person name="Thomashow L.S."/>
            <person name="Cazorla F.M."/>
            <person name="Josic D."/>
            <person name="Filion M."/>
        </authorList>
    </citation>
    <scope>NUCLEOTIDE SEQUENCE [LARGE SCALE GENOMIC DNA]</scope>
    <source>
        <strain evidence="1 2">30B</strain>
    </source>
</reference>
<protein>
    <submittedName>
        <fullName evidence="1">Uncharacterized protein</fullName>
    </submittedName>
</protein>
<evidence type="ECO:0000313" key="1">
    <source>
        <dbReference type="EMBL" id="AZE53966.1"/>
    </source>
</evidence>
<sequence>MRYMKLAAQRFYDDDTPDVVKLEWHDSQRARSLVRCITVFDMNNDGKLDCAQSGDVDNDGVSDEWDRFKAITLARQFLDFNWYSRDQSSTKFLKVSAYAAHAGASADSLHLAFHIGEAHVAFEAHFYSVPDGPQGAFNPDVNGDGQVDFVDADLIRMFCTGYQALGWFNARLPATLQT</sequence>
<name>A0A3G7U602_9PSED</name>
<dbReference type="RefSeq" id="WP_124376922.1">
    <property type="nucleotide sequence ID" value="NZ_CP027754.1"/>
</dbReference>